<dbReference type="InterPro" id="IPR055645">
    <property type="entry name" value="DpdA"/>
</dbReference>
<protein>
    <recommendedName>
        <fullName evidence="1">DeoxyPurine in DNA protein A domain-containing protein</fullName>
    </recommendedName>
</protein>
<gene>
    <name evidence="2" type="ORF">F7Q99_35080</name>
</gene>
<dbReference type="Proteomes" id="UP000450000">
    <property type="component" value="Unassembled WGS sequence"/>
</dbReference>
<feature type="domain" description="DeoxyPurine in DNA protein A" evidence="1">
    <location>
        <begin position="13"/>
        <end position="256"/>
    </location>
</feature>
<sequence>MTAPAITPTPVRFHLGVHQPAWMEHLDFPLFVSNRRLMNRKSLPRAAGPWALDSGAFSEVDLYGRWKTTAQQYATAVNRYHDEIGNLEWCSPMDWVCEPWMLPKTGLTIEEHLRRTVDSVVELRSLGIKTRVIPVLQGWLRPHYLRCAEMYADAGIDLLAEPLVGVGSMCRRQNHWRASLLLDELARLGGRGAPLVPLHAFGFKIQGLTLSRSLASADSMAWSSAGRRERGCGPTHKTESNCMSYALWWRNHLMERLEDAGVPSCPA</sequence>
<reference evidence="2 3" key="1">
    <citation type="submission" date="2019-09" db="EMBL/GenBank/DDBJ databases">
        <title>Genome Sequences of Streptomyces kaniharaensis ATCC 21070.</title>
        <authorList>
            <person name="Zhu W."/>
            <person name="De Crecy-Lagard V."/>
            <person name="Richards N.G."/>
        </authorList>
    </citation>
    <scope>NUCLEOTIDE SEQUENCE [LARGE SCALE GENOMIC DNA]</scope>
    <source>
        <strain evidence="2 3">SF-557</strain>
    </source>
</reference>
<accession>A0A6N7L249</accession>
<evidence type="ECO:0000313" key="3">
    <source>
        <dbReference type="Proteomes" id="UP000450000"/>
    </source>
</evidence>
<dbReference type="OrthoDB" id="9075047at2"/>
<name>A0A6N7L249_9ACTN</name>
<dbReference type="Pfam" id="PF23859">
    <property type="entry name" value="DpdA"/>
    <property type="match status" value="1"/>
</dbReference>
<proteinExistence type="predicted"/>
<dbReference type="AlphaFoldDB" id="A0A6N7L249"/>
<evidence type="ECO:0000259" key="1">
    <source>
        <dbReference type="Pfam" id="PF23859"/>
    </source>
</evidence>
<keyword evidence="3" id="KW-1185">Reference proteome</keyword>
<evidence type="ECO:0000313" key="2">
    <source>
        <dbReference type="EMBL" id="MQS17265.1"/>
    </source>
</evidence>
<dbReference type="RefSeq" id="WP_153469837.1">
    <property type="nucleotide sequence ID" value="NZ_WBOF01000004.1"/>
</dbReference>
<organism evidence="2 3">
    <name type="scientific">Streptomyces kaniharaensis</name>
    <dbReference type="NCBI Taxonomy" id="212423"/>
    <lineage>
        <taxon>Bacteria</taxon>
        <taxon>Bacillati</taxon>
        <taxon>Actinomycetota</taxon>
        <taxon>Actinomycetes</taxon>
        <taxon>Kitasatosporales</taxon>
        <taxon>Streptomycetaceae</taxon>
        <taxon>Streptomyces</taxon>
    </lineage>
</organism>
<comment type="caution">
    <text evidence="2">The sequence shown here is derived from an EMBL/GenBank/DDBJ whole genome shotgun (WGS) entry which is preliminary data.</text>
</comment>
<dbReference type="EMBL" id="WBOF01000004">
    <property type="protein sequence ID" value="MQS17265.1"/>
    <property type="molecule type" value="Genomic_DNA"/>
</dbReference>